<organism evidence="2">
    <name type="scientific">Tetraselmis sp. GSL018</name>
    <dbReference type="NCBI Taxonomy" id="582737"/>
    <lineage>
        <taxon>Eukaryota</taxon>
        <taxon>Viridiplantae</taxon>
        <taxon>Chlorophyta</taxon>
        <taxon>core chlorophytes</taxon>
        <taxon>Chlorodendrophyceae</taxon>
        <taxon>Chlorodendrales</taxon>
        <taxon>Chlorodendraceae</taxon>
        <taxon>Tetraselmis</taxon>
    </lineage>
</organism>
<name>A0A061RBS0_9CHLO</name>
<dbReference type="EMBL" id="GBEZ01016862">
    <property type="protein sequence ID" value="JAC69423.1"/>
    <property type="molecule type" value="Transcribed_RNA"/>
</dbReference>
<dbReference type="AlphaFoldDB" id="A0A061RBS0"/>
<feature type="region of interest" description="Disordered" evidence="1">
    <location>
        <begin position="1"/>
        <end position="23"/>
    </location>
</feature>
<reference evidence="2" key="1">
    <citation type="submission" date="2014-05" db="EMBL/GenBank/DDBJ databases">
        <title>The transcriptome of the halophilic microalga Tetraselmis sp. GSL018 isolated from the Great Salt Lake, Utah.</title>
        <authorList>
            <person name="Jinkerson R.E."/>
            <person name="D'Adamo S."/>
            <person name="Posewitz M.C."/>
        </authorList>
    </citation>
    <scope>NUCLEOTIDE SEQUENCE</scope>
    <source>
        <strain evidence="2">GSL018</strain>
    </source>
</reference>
<accession>A0A061RBS0</accession>
<proteinExistence type="predicted"/>
<sequence>MAGGSHGGDEAADATPAPEDGGTESPELLARILLMTLRCLLARACGVGFGAARFLGFSGCPAAFGSSSRPLPNGPALCIGGGCCCCCCCCQCCCCCWNCICQWLIACCGCGCCCWKACGGCLCCCCCCCCCCCFDMCPCPSCWG</sequence>
<evidence type="ECO:0000313" key="2">
    <source>
        <dbReference type="EMBL" id="JAC69423.1"/>
    </source>
</evidence>
<evidence type="ECO:0000256" key="1">
    <source>
        <dbReference type="SAM" id="MobiDB-lite"/>
    </source>
</evidence>
<protein>
    <submittedName>
        <fullName evidence="2">Uncharacterized protein</fullName>
    </submittedName>
</protein>
<gene>
    <name evidence="2" type="ORF">TSPGSL018_6393</name>
</gene>